<protein>
    <submittedName>
        <fullName evidence="1">Uncharacterized protein</fullName>
    </submittedName>
</protein>
<organism evidence="1 2">
    <name type="scientific">Sphagnum jensenii</name>
    <dbReference type="NCBI Taxonomy" id="128206"/>
    <lineage>
        <taxon>Eukaryota</taxon>
        <taxon>Viridiplantae</taxon>
        <taxon>Streptophyta</taxon>
        <taxon>Embryophyta</taxon>
        <taxon>Bryophyta</taxon>
        <taxon>Sphagnophytina</taxon>
        <taxon>Sphagnopsida</taxon>
        <taxon>Sphagnales</taxon>
        <taxon>Sphagnaceae</taxon>
        <taxon>Sphagnum</taxon>
    </lineage>
</organism>
<evidence type="ECO:0000313" key="2">
    <source>
        <dbReference type="Proteomes" id="UP001497522"/>
    </source>
</evidence>
<keyword evidence="2" id="KW-1185">Reference proteome</keyword>
<dbReference type="EMBL" id="OZ023713">
    <property type="protein sequence ID" value="CAK9861586.1"/>
    <property type="molecule type" value="Genomic_DNA"/>
</dbReference>
<proteinExistence type="predicted"/>
<evidence type="ECO:0000313" key="1">
    <source>
        <dbReference type="EMBL" id="CAK9861586.1"/>
    </source>
</evidence>
<dbReference type="Proteomes" id="UP001497522">
    <property type="component" value="Chromosome 12"/>
</dbReference>
<reference evidence="1" key="1">
    <citation type="submission" date="2024-03" db="EMBL/GenBank/DDBJ databases">
        <authorList>
            <consortium name="ELIXIR-Norway"/>
            <consortium name="Elixir Norway"/>
        </authorList>
    </citation>
    <scope>NUCLEOTIDE SEQUENCE</scope>
</reference>
<gene>
    <name evidence="1" type="ORF">CSSPJE1EN2_LOCUS4581</name>
</gene>
<accession>A0ABP1AGC6</accession>
<sequence length="80" mass="8817">MLQQPLQLGLEVHPAIRVLRAFAAHLQLQVGLLTKVDCEGVRNLGKRAAVDLAGRVLDDEVNLMRRTPDAQDLVDGLLDH</sequence>
<name>A0ABP1AGC6_9BRYO</name>